<proteinExistence type="predicted"/>
<name>A0A6J5TN79_PRUAR</name>
<protein>
    <submittedName>
        <fullName evidence="1">Uncharacterized protein</fullName>
    </submittedName>
</protein>
<sequence length="50" mass="5532">MATAVSILEVPDCPVYAAKDSEELLNLLLFHGRFAIINVIISRLLFLCPT</sequence>
<dbReference type="AlphaFoldDB" id="A0A6J5TN79"/>
<accession>A0A6J5TN79</accession>
<evidence type="ECO:0000313" key="1">
    <source>
        <dbReference type="EMBL" id="CAB4265014.1"/>
    </source>
</evidence>
<dbReference type="EMBL" id="CAEKDK010000001">
    <property type="protein sequence ID" value="CAB4265014.1"/>
    <property type="molecule type" value="Genomic_DNA"/>
</dbReference>
<gene>
    <name evidence="1" type="ORF">CURHAP_LOCUS7041</name>
</gene>
<dbReference type="Proteomes" id="UP000507222">
    <property type="component" value="Unassembled WGS sequence"/>
</dbReference>
<organism evidence="1 2">
    <name type="scientific">Prunus armeniaca</name>
    <name type="common">Apricot</name>
    <name type="synonym">Armeniaca vulgaris</name>
    <dbReference type="NCBI Taxonomy" id="36596"/>
    <lineage>
        <taxon>Eukaryota</taxon>
        <taxon>Viridiplantae</taxon>
        <taxon>Streptophyta</taxon>
        <taxon>Embryophyta</taxon>
        <taxon>Tracheophyta</taxon>
        <taxon>Spermatophyta</taxon>
        <taxon>Magnoliopsida</taxon>
        <taxon>eudicotyledons</taxon>
        <taxon>Gunneridae</taxon>
        <taxon>Pentapetalae</taxon>
        <taxon>rosids</taxon>
        <taxon>fabids</taxon>
        <taxon>Rosales</taxon>
        <taxon>Rosaceae</taxon>
        <taxon>Amygdaloideae</taxon>
        <taxon>Amygdaleae</taxon>
        <taxon>Prunus</taxon>
    </lineage>
</organism>
<evidence type="ECO:0000313" key="2">
    <source>
        <dbReference type="Proteomes" id="UP000507222"/>
    </source>
</evidence>
<reference evidence="1 2" key="1">
    <citation type="submission" date="2020-05" db="EMBL/GenBank/DDBJ databases">
        <authorList>
            <person name="Campoy J."/>
            <person name="Schneeberger K."/>
            <person name="Spophaly S."/>
        </authorList>
    </citation>
    <scope>NUCLEOTIDE SEQUENCE [LARGE SCALE GENOMIC DNA]</scope>
    <source>
        <strain evidence="1">PruArmRojPasFocal</strain>
    </source>
</reference>